<proteinExistence type="predicted"/>
<keyword evidence="3" id="KW-1185">Reference proteome</keyword>
<feature type="domain" description="Metallo-beta-lactamase" evidence="1">
    <location>
        <begin position="27"/>
        <end position="220"/>
    </location>
</feature>
<protein>
    <submittedName>
        <fullName evidence="2">Metallo-beta-lactamase superfamily protein</fullName>
    </submittedName>
</protein>
<dbReference type="PANTHER" id="PTHR43717:SF1">
    <property type="entry name" value="ANAEROBIC NITRIC OXIDE REDUCTASE FLAVORUBREDOXIN"/>
    <property type="match status" value="1"/>
</dbReference>
<evidence type="ECO:0000259" key="1">
    <source>
        <dbReference type="SMART" id="SM00849"/>
    </source>
</evidence>
<dbReference type="InterPro" id="IPR036866">
    <property type="entry name" value="RibonucZ/Hydroxyglut_hydro"/>
</dbReference>
<accession>A0A1G6E5H6</accession>
<sequence length="261" mass="28011">MLGARQVAPDTTCLESYFPLPGLGMLPVNAFVIAAQQPVLVDTGLSMLRDDFLAALAETIDPSTLRWIWLSHMDADHLGNLQQILDLAPEAKIVTNFLGMGKMALREFDLSRVHLLEPGATLDAGDRELFPVKPAYYDAPETIGFVDTRTRVLFSADAFGALMQAPAEEAAAIRPEALRDGLTTWAAIDAPWLGVANPEAFGRALAGIRRFDPTAIISGHLPVAIGMTDRLLETLSGAVGRGTPAAPDHDSIEQLMARDAA</sequence>
<dbReference type="Gene3D" id="3.60.15.10">
    <property type="entry name" value="Ribonuclease Z/Hydroxyacylglutathione hydrolase-like"/>
    <property type="match status" value="1"/>
</dbReference>
<reference evidence="2 3" key="1">
    <citation type="submission" date="2016-10" db="EMBL/GenBank/DDBJ databases">
        <authorList>
            <person name="de Groot N.N."/>
        </authorList>
    </citation>
    <scope>NUCLEOTIDE SEQUENCE [LARGE SCALE GENOMIC DNA]</scope>
    <source>
        <strain evidence="2 3">ATCC 35022</strain>
    </source>
</reference>
<dbReference type="SUPFAM" id="SSF56281">
    <property type="entry name" value="Metallo-hydrolase/oxidoreductase"/>
    <property type="match status" value="1"/>
</dbReference>
<dbReference type="AlphaFoldDB" id="A0A1G6E5H6"/>
<dbReference type="Pfam" id="PF19583">
    <property type="entry name" value="ODP"/>
    <property type="match status" value="1"/>
</dbReference>
<dbReference type="InterPro" id="IPR001279">
    <property type="entry name" value="Metallo-B-lactamas"/>
</dbReference>
<dbReference type="Proteomes" id="UP000199071">
    <property type="component" value="Unassembled WGS sequence"/>
</dbReference>
<name>A0A1G6E5H6_9HYPH</name>
<organism evidence="2 3">
    <name type="scientific">Bauldia litoralis</name>
    <dbReference type="NCBI Taxonomy" id="665467"/>
    <lineage>
        <taxon>Bacteria</taxon>
        <taxon>Pseudomonadati</taxon>
        <taxon>Pseudomonadota</taxon>
        <taxon>Alphaproteobacteria</taxon>
        <taxon>Hyphomicrobiales</taxon>
        <taxon>Kaistiaceae</taxon>
        <taxon>Bauldia</taxon>
    </lineage>
</organism>
<dbReference type="PANTHER" id="PTHR43717">
    <property type="entry name" value="ANAEROBIC NITRIC OXIDE REDUCTASE FLAVORUBREDOXIN"/>
    <property type="match status" value="1"/>
</dbReference>
<evidence type="ECO:0000313" key="3">
    <source>
        <dbReference type="Proteomes" id="UP000199071"/>
    </source>
</evidence>
<dbReference type="InterPro" id="IPR045761">
    <property type="entry name" value="ODP_dom"/>
</dbReference>
<dbReference type="STRING" id="665467.SAMN02982931_04150"/>
<evidence type="ECO:0000313" key="2">
    <source>
        <dbReference type="EMBL" id="SDB52707.1"/>
    </source>
</evidence>
<dbReference type="SMART" id="SM00849">
    <property type="entry name" value="Lactamase_B"/>
    <property type="match status" value="1"/>
</dbReference>
<gene>
    <name evidence="2" type="ORF">SAMN02982931_04150</name>
</gene>
<dbReference type="EMBL" id="FMXQ01000010">
    <property type="protein sequence ID" value="SDB52707.1"/>
    <property type="molecule type" value="Genomic_DNA"/>
</dbReference>